<name>A0A943Y0R5_9FIRM</name>
<accession>A0A943Y0R5</accession>
<evidence type="ECO:0000313" key="1">
    <source>
        <dbReference type="EMBL" id="MBS6535638.1"/>
    </source>
</evidence>
<dbReference type="RefSeq" id="WP_278638306.1">
    <property type="nucleotide sequence ID" value="NZ_JAGZZP010000016.1"/>
</dbReference>
<dbReference type="AlphaFoldDB" id="A0A943Y0R5"/>
<proteinExistence type="predicted"/>
<sequence>MKTDLQLLEERVNKAYDYLMEVYNAYVRGEDEDFYEENDIEELLDYITDSYDLEYTKTLQGDFRGCRLAIALGGPNIYIDTQENRLEGYWGGTKFYKEFGSWEVCNEIDDIVEELVSYQ</sequence>
<comment type="caution">
    <text evidence="1">The sequence shown here is derived from an EMBL/GenBank/DDBJ whole genome shotgun (WGS) entry which is preliminary data.</text>
</comment>
<reference evidence="1" key="1">
    <citation type="submission" date="2021-02" db="EMBL/GenBank/DDBJ databases">
        <title>Infant gut strain persistence is associated with maternal origin, phylogeny, and functional potential including surface adhesion and iron acquisition.</title>
        <authorList>
            <person name="Lou Y.C."/>
        </authorList>
    </citation>
    <scope>NUCLEOTIDE SEQUENCE</scope>
    <source>
        <strain evidence="1">L3_060_052G1_dasL3_060_052G1_concoct_1</strain>
    </source>
</reference>
<protein>
    <submittedName>
        <fullName evidence="1">Uncharacterized protein</fullName>
    </submittedName>
</protein>
<organism evidence="1 2">
    <name type="scientific">Peptoniphilus harei</name>
    <dbReference type="NCBI Taxonomy" id="54005"/>
    <lineage>
        <taxon>Bacteria</taxon>
        <taxon>Bacillati</taxon>
        <taxon>Bacillota</taxon>
        <taxon>Tissierellia</taxon>
        <taxon>Tissierellales</taxon>
        <taxon>Peptoniphilaceae</taxon>
        <taxon>Peptoniphilus</taxon>
    </lineage>
</organism>
<dbReference type="EMBL" id="JAGZZP010000016">
    <property type="protein sequence ID" value="MBS6535638.1"/>
    <property type="molecule type" value="Genomic_DNA"/>
</dbReference>
<dbReference type="Proteomes" id="UP000748991">
    <property type="component" value="Unassembled WGS sequence"/>
</dbReference>
<gene>
    <name evidence="1" type="ORF">KH327_07385</name>
</gene>
<evidence type="ECO:0000313" key="2">
    <source>
        <dbReference type="Proteomes" id="UP000748991"/>
    </source>
</evidence>